<keyword evidence="1" id="KW-0472">Membrane</keyword>
<gene>
    <name evidence="2" type="ORF">WMO63_03815</name>
</gene>
<evidence type="ECO:0000313" key="2">
    <source>
        <dbReference type="EMBL" id="MEQ2464794.1"/>
    </source>
</evidence>
<organism evidence="2 3">
    <name type="scientific">Niallia hominis</name>
    <dbReference type="NCBI Taxonomy" id="3133173"/>
    <lineage>
        <taxon>Bacteria</taxon>
        <taxon>Bacillati</taxon>
        <taxon>Bacillota</taxon>
        <taxon>Bacilli</taxon>
        <taxon>Bacillales</taxon>
        <taxon>Bacillaceae</taxon>
        <taxon>Niallia</taxon>
    </lineage>
</organism>
<dbReference type="EMBL" id="JBBMFN010000004">
    <property type="protein sequence ID" value="MEQ2464794.1"/>
    <property type="molecule type" value="Genomic_DNA"/>
</dbReference>
<dbReference type="RefSeq" id="WP_235252679.1">
    <property type="nucleotide sequence ID" value="NZ_JBBMFN010000004.1"/>
</dbReference>
<evidence type="ECO:0000313" key="3">
    <source>
        <dbReference type="Proteomes" id="UP001465426"/>
    </source>
</evidence>
<evidence type="ECO:0000256" key="1">
    <source>
        <dbReference type="SAM" id="Phobius"/>
    </source>
</evidence>
<reference evidence="2 3" key="1">
    <citation type="submission" date="2024-03" db="EMBL/GenBank/DDBJ databases">
        <title>Human intestinal bacterial collection.</title>
        <authorList>
            <person name="Pauvert C."/>
            <person name="Hitch T.C.A."/>
            <person name="Clavel T."/>
        </authorList>
    </citation>
    <scope>NUCLEOTIDE SEQUENCE [LARGE SCALE GENOMIC DNA]</scope>
    <source>
        <strain evidence="2 3">CLA-SR-H024</strain>
    </source>
</reference>
<feature type="transmembrane region" description="Helical" evidence="1">
    <location>
        <begin position="115"/>
        <end position="137"/>
    </location>
</feature>
<protein>
    <recommendedName>
        <fullName evidence="4">Peptidase M50 domain-containing protein</fullName>
    </recommendedName>
</protein>
<dbReference type="Proteomes" id="UP001465426">
    <property type="component" value="Unassembled WGS sequence"/>
</dbReference>
<feature type="transmembrane region" description="Helical" evidence="1">
    <location>
        <begin position="7"/>
        <end position="26"/>
    </location>
</feature>
<proteinExistence type="predicted"/>
<feature type="transmembrane region" description="Helical" evidence="1">
    <location>
        <begin position="143"/>
        <end position="165"/>
    </location>
</feature>
<keyword evidence="1" id="KW-1133">Transmembrane helix</keyword>
<sequence>MKKFLSTLVMVVIGAVFGGALSLLILSGDVNVTSIITSLICLIVFYIVHIILHEAGHLIFGKLTGYSLVSFRVFSWMVVSTKNGLERKKLHVPGTLGQCLMAPPPYVAGKFPFKLYLCGGVIMNFLASAVVGLIAWIAGEFPLVASIFILLGLLIGLTNIIPAGFNDGMTLKMAWKKESKQWQLFSQFYINAQTSNGVTYQELPEELFALPPDDDGKDYFSQWTLCIQQALAMDRLDFEEAKRINDMLWKRKEQLISLFRVEIAKERLFLLAVLEGDKEEARSIFALKEVKRFLAIKQMSNKRISAAYELYVNGDRDKAVALSEEGVGLEANNPNAADVVLERKMMGVLLGD</sequence>
<name>A0ABV1EYM5_9BACI</name>
<keyword evidence="3" id="KW-1185">Reference proteome</keyword>
<accession>A0ABV1EYM5</accession>
<feature type="transmembrane region" description="Helical" evidence="1">
    <location>
        <begin position="32"/>
        <end position="52"/>
    </location>
</feature>
<comment type="caution">
    <text evidence="2">The sequence shown here is derived from an EMBL/GenBank/DDBJ whole genome shotgun (WGS) entry which is preliminary data.</text>
</comment>
<evidence type="ECO:0008006" key="4">
    <source>
        <dbReference type="Google" id="ProtNLM"/>
    </source>
</evidence>
<keyword evidence="1" id="KW-0812">Transmembrane</keyword>